<dbReference type="STRING" id="7375.A0A0L0CQ89"/>
<dbReference type="InterPro" id="IPR023299">
    <property type="entry name" value="ATPase_P-typ_cyto_dom_N"/>
</dbReference>
<dbReference type="OMA" id="WENEAET"/>
<dbReference type="GO" id="GO:0005524">
    <property type="term" value="F:ATP binding"/>
    <property type="evidence" value="ECO:0007669"/>
    <property type="project" value="InterPro"/>
</dbReference>
<dbReference type="PANTHER" id="PTHR24093">
    <property type="entry name" value="CATION TRANSPORTING ATPASE"/>
    <property type="match status" value="1"/>
</dbReference>
<keyword evidence="4" id="KW-1133">Transmembrane helix</keyword>
<dbReference type="PRINTS" id="PR00119">
    <property type="entry name" value="CATATPASE"/>
</dbReference>
<dbReference type="EMBL" id="JRES01000070">
    <property type="protein sequence ID" value="KNC34401.1"/>
    <property type="molecule type" value="Genomic_DNA"/>
</dbReference>
<accession>A0A0L0CQ89</accession>
<dbReference type="Pfam" id="PF13246">
    <property type="entry name" value="Cation_ATPase"/>
    <property type="match status" value="1"/>
</dbReference>
<evidence type="ECO:0000256" key="1">
    <source>
        <dbReference type="ARBA" id="ARBA00004127"/>
    </source>
</evidence>
<dbReference type="InterPro" id="IPR023298">
    <property type="entry name" value="ATPase_P-typ_TM_dom_sf"/>
</dbReference>
<comment type="caution">
    <text evidence="6">The sequence shown here is derived from an EMBL/GenBank/DDBJ whole genome shotgun (WGS) entry which is preliminary data.</text>
</comment>
<dbReference type="InterPro" id="IPR036412">
    <property type="entry name" value="HAD-like_sf"/>
</dbReference>
<gene>
    <name evidence="6" type="ORF">FF38_05133</name>
</gene>
<dbReference type="GO" id="GO:0005886">
    <property type="term" value="C:plasma membrane"/>
    <property type="evidence" value="ECO:0007669"/>
    <property type="project" value="TreeGrafter"/>
</dbReference>
<keyword evidence="5" id="KW-0472">Membrane</keyword>
<keyword evidence="3" id="KW-0460">Magnesium</keyword>
<evidence type="ECO:0000256" key="2">
    <source>
        <dbReference type="ARBA" id="ARBA00022692"/>
    </source>
</evidence>
<dbReference type="OrthoDB" id="116380at2759"/>
<dbReference type="InterPro" id="IPR018303">
    <property type="entry name" value="ATPase_P-typ_P_site"/>
</dbReference>
<protein>
    <submittedName>
        <fullName evidence="6">Uncharacterized protein</fullName>
    </submittedName>
</protein>
<dbReference type="GO" id="GO:0005388">
    <property type="term" value="F:P-type calcium transporter activity"/>
    <property type="evidence" value="ECO:0007669"/>
    <property type="project" value="TreeGrafter"/>
</dbReference>
<evidence type="ECO:0000313" key="7">
    <source>
        <dbReference type="Proteomes" id="UP000037069"/>
    </source>
</evidence>
<dbReference type="NCBIfam" id="TIGR01494">
    <property type="entry name" value="ATPase_P-type"/>
    <property type="match status" value="1"/>
</dbReference>
<evidence type="ECO:0000256" key="4">
    <source>
        <dbReference type="ARBA" id="ARBA00022989"/>
    </source>
</evidence>
<reference evidence="6 7" key="1">
    <citation type="journal article" date="2015" name="Nat. Commun.">
        <title>Lucilia cuprina genome unlocks parasitic fly biology to underpin future interventions.</title>
        <authorList>
            <person name="Anstead C.A."/>
            <person name="Korhonen P.K."/>
            <person name="Young N.D."/>
            <person name="Hall R.S."/>
            <person name="Jex A.R."/>
            <person name="Murali S.C."/>
            <person name="Hughes D.S."/>
            <person name="Lee S.F."/>
            <person name="Perry T."/>
            <person name="Stroehlein A.J."/>
            <person name="Ansell B.R."/>
            <person name="Breugelmans B."/>
            <person name="Hofmann A."/>
            <person name="Qu J."/>
            <person name="Dugan S."/>
            <person name="Lee S.L."/>
            <person name="Chao H."/>
            <person name="Dinh H."/>
            <person name="Han Y."/>
            <person name="Doddapaneni H.V."/>
            <person name="Worley K.C."/>
            <person name="Muzny D.M."/>
            <person name="Ioannidis P."/>
            <person name="Waterhouse R.M."/>
            <person name="Zdobnov E.M."/>
            <person name="James P.J."/>
            <person name="Bagnall N.H."/>
            <person name="Kotze A.C."/>
            <person name="Gibbs R.A."/>
            <person name="Richards S."/>
            <person name="Batterham P."/>
            <person name="Gasser R.B."/>
        </authorList>
    </citation>
    <scope>NUCLEOTIDE SEQUENCE [LARGE SCALE GENOMIC DNA]</scope>
    <source>
        <strain evidence="6 7">LS</strain>
        <tissue evidence="6">Full body</tissue>
    </source>
</reference>
<keyword evidence="2" id="KW-0812">Transmembrane</keyword>
<evidence type="ECO:0000256" key="5">
    <source>
        <dbReference type="ARBA" id="ARBA00023136"/>
    </source>
</evidence>
<organism evidence="6 7">
    <name type="scientific">Lucilia cuprina</name>
    <name type="common">Green bottle fly</name>
    <name type="synonym">Australian sheep blowfly</name>
    <dbReference type="NCBI Taxonomy" id="7375"/>
    <lineage>
        <taxon>Eukaryota</taxon>
        <taxon>Metazoa</taxon>
        <taxon>Ecdysozoa</taxon>
        <taxon>Arthropoda</taxon>
        <taxon>Hexapoda</taxon>
        <taxon>Insecta</taxon>
        <taxon>Pterygota</taxon>
        <taxon>Neoptera</taxon>
        <taxon>Endopterygota</taxon>
        <taxon>Diptera</taxon>
        <taxon>Brachycera</taxon>
        <taxon>Muscomorpha</taxon>
        <taxon>Oestroidea</taxon>
        <taxon>Calliphoridae</taxon>
        <taxon>Luciliinae</taxon>
        <taxon>Lucilia</taxon>
    </lineage>
</organism>
<evidence type="ECO:0000313" key="6">
    <source>
        <dbReference type="EMBL" id="KNC34401.1"/>
    </source>
</evidence>
<dbReference type="SUPFAM" id="SSF56784">
    <property type="entry name" value="HAD-like"/>
    <property type="match status" value="1"/>
</dbReference>
<dbReference type="GO" id="GO:0016887">
    <property type="term" value="F:ATP hydrolysis activity"/>
    <property type="evidence" value="ECO:0007669"/>
    <property type="project" value="InterPro"/>
</dbReference>
<dbReference type="GO" id="GO:0012505">
    <property type="term" value="C:endomembrane system"/>
    <property type="evidence" value="ECO:0007669"/>
    <property type="project" value="UniProtKB-SubCell"/>
</dbReference>
<dbReference type="Gene3D" id="3.40.50.1000">
    <property type="entry name" value="HAD superfamily/HAD-like"/>
    <property type="match status" value="1"/>
</dbReference>
<sequence length="335" mass="36530">MDIFIVSVTVVVVAVPEGLPLAVTLALGFATTKMVKENCLVRVLKSCETMGGATSICSDKTGTLTQNKMTVVRSLLGSKSWKIDLSANNEDESINDNEEANQNVAGDNNISREFADTAFELLIKNLIVLNSTVEEEENDPTQLTGSKTEIALINYARNYFGVSVGELDSIREKGQITHVLPFHSARKFMATVTQIGENKYRILYKGAAEILTNIASQYLTTPEGETAEITDEIQASFNESINNYADGALRCIAVAYKDVEMDSTPSWDDNDDNWLNGEDLIFVGLFGIQDPLRVGVREAVETCQNAGVTVRMLTGDNLRTAKAISKNAGILPEVD</sequence>
<dbReference type="InterPro" id="IPR001757">
    <property type="entry name" value="P_typ_ATPase"/>
</dbReference>
<dbReference type="PANTHER" id="PTHR24093:SF369">
    <property type="entry name" value="CALCIUM-TRANSPORTING ATPASE"/>
    <property type="match status" value="1"/>
</dbReference>
<proteinExistence type="predicted"/>
<dbReference type="SUPFAM" id="SSF81660">
    <property type="entry name" value="Metal cation-transporting ATPase, ATP-binding domain N"/>
    <property type="match status" value="1"/>
</dbReference>
<dbReference type="AlphaFoldDB" id="A0A0L0CQ89"/>
<name>A0A0L0CQ89_LUCCU</name>
<dbReference type="Proteomes" id="UP000037069">
    <property type="component" value="Unassembled WGS sequence"/>
</dbReference>
<dbReference type="Gene3D" id="3.40.1110.10">
    <property type="entry name" value="Calcium-transporting ATPase, cytoplasmic domain N"/>
    <property type="match status" value="1"/>
</dbReference>
<dbReference type="SUPFAM" id="SSF81665">
    <property type="entry name" value="Calcium ATPase, transmembrane domain M"/>
    <property type="match status" value="1"/>
</dbReference>
<keyword evidence="7" id="KW-1185">Reference proteome</keyword>
<dbReference type="GO" id="GO:0006874">
    <property type="term" value="P:intracellular calcium ion homeostasis"/>
    <property type="evidence" value="ECO:0007669"/>
    <property type="project" value="TreeGrafter"/>
</dbReference>
<evidence type="ECO:0000256" key="3">
    <source>
        <dbReference type="ARBA" id="ARBA00022842"/>
    </source>
</evidence>
<dbReference type="InterPro" id="IPR023214">
    <property type="entry name" value="HAD_sf"/>
</dbReference>
<feature type="non-terminal residue" evidence="6">
    <location>
        <position position="335"/>
    </location>
</feature>
<dbReference type="PROSITE" id="PS00154">
    <property type="entry name" value="ATPASE_E1_E2"/>
    <property type="match status" value="1"/>
</dbReference>
<comment type="subcellular location">
    <subcellularLocation>
        <location evidence="1">Endomembrane system</location>
        <topology evidence="1">Multi-pass membrane protein</topology>
    </subcellularLocation>
</comment>
<dbReference type="Gene3D" id="1.20.1110.10">
    <property type="entry name" value="Calcium-transporting ATPase, transmembrane domain"/>
    <property type="match status" value="1"/>
</dbReference>